<dbReference type="OrthoDB" id="5377226at2759"/>
<comment type="caution">
    <text evidence="2">The sequence shown here is derived from an EMBL/GenBank/DDBJ whole genome shotgun (WGS) entry which is preliminary data.</text>
</comment>
<evidence type="ECO:0000313" key="3">
    <source>
        <dbReference type="Proteomes" id="UP000596902"/>
    </source>
</evidence>
<sequence length="213" mass="24240">MVYITSDLFGPNTPHERKYDDDSPNYWHAMAHQQHAAGLGKRKRMAADDGPQQNITRQHRPSPSRDSNRLHLHSTPPFDSNSNLPCSLFPSKQHEYTSERRPVKQLKRLSPKAPLVKSTSHLMDVDFDLPPTCQSQSHAISDLRSCHACNKAPKRRKDLENYLDCRRCEGRTCFICARQCVGCSKAICKKCIVEVGEEGDAWCLDCYSRNINS</sequence>
<protein>
    <submittedName>
        <fullName evidence="2">Uncharacterized protein</fullName>
    </submittedName>
</protein>
<name>A0A8H7B561_9PLEO</name>
<accession>A0A8H7B561</accession>
<dbReference type="GeneID" id="62205183"/>
<gene>
    <name evidence="2" type="ORF">GT037_006958</name>
</gene>
<dbReference type="AlphaFoldDB" id="A0A8H7B561"/>
<proteinExistence type="predicted"/>
<feature type="region of interest" description="Disordered" evidence="1">
    <location>
        <begin position="1"/>
        <end position="84"/>
    </location>
</feature>
<dbReference type="RefSeq" id="XP_038785477.1">
    <property type="nucleotide sequence ID" value="XM_038932005.1"/>
</dbReference>
<reference evidence="2" key="1">
    <citation type="submission" date="2020-01" db="EMBL/GenBank/DDBJ databases">
        <authorList>
            <person name="Feng Z.H.Z."/>
        </authorList>
    </citation>
    <scope>NUCLEOTIDE SEQUENCE</scope>
    <source>
        <strain evidence="2">CBS107.38</strain>
    </source>
</reference>
<dbReference type="EMBL" id="JAAABM010000009">
    <property type="protein sequence ID" value="KAF7675195.1"/>
    <property type="molecule type" value="Genomic_DNA"/>
</dbReference>
<evidence type="ECO:0000313" key="2">
    <source>
        <dbReference type="EMBL" id="KAF7675195.1"/>
    </source>
</evidence>
<dbReference type="Proteomes" id="UP000596902">
    <property type="component" value="Unassembled WGS sequence"/>
</dbReference>
<evidence type="ECO:0000256" key="1">
    <source>
        <dbReference type="SAM" id="MobiDB-lite"/>
    </source>
</evidence>
<keyword evidence="3" id="KW-1185">Reference proteome</keyword>
<reference evidence="2" key="2">
    <citation type="submission" date="2020-08" db="EMBL/GenBank/DDBJ databases">
        <title>Draft Genome Sequence of Cumin Blight Pathogen Alternaria burnsii.</title>
        <authorList>
            <person name="Feng Z."/>
        </authorList>
    </citation>
    <scope>NUCLEOTIDE SEQUENCE</scope>
    <source>
        <strain evidence="2">CBS107.38</strain>
    </source>
</reference>
<organism evidence="2 3">
    <name type="scientific">Alternaria burnsii</name>
    <dbReference type="NCBI Taxonomy" id="1187904"/>
    <lineage>
        <taxon>Eukaryota</taxon>
        <taxon>Fungi</taxon>
        <taxon>Dikarya</taxon>
        <taxon>Ascomycota</taxon>
        <taxon>Pezizomycotina</taxon>
        <taxon>Dothideomycetes</taxon>
        <taxon>Pleosporomycetidae</taxon>
        <taxon>Pleosporales</taxon>
        <taxon>Pleosporineae</taxon>
        <taxon>Pleosporaceae</taxon>
        <taxon>Alternaria</taxon>
        <taxon>Alternaria sect. Alternaria</taxon>
    </lineage>
</organism>